<keyword evidence="1" id="KW-1133">Transmembrane helix</keyword>
<feature type="transmembrane region" description="Helical" evidence="1">
    <location>
        <begin position="553"/>
        <end position="577"/>
    </location>
</feature>
<evidence type="ECO:0008006" key="6">
    <source>
        <dbReference type="Google" id="ProtNLM"/>
    </source>
</evidence>
<keyword evidence="4" id="KW-1185">Reference proteome</keyword>
<dbReference type="Proteomes" id="UP000663828">
    <property type="component" value="Unassembled WGS sequence"/>
</dbReference>
<dbReference type="AlphaFoldDB" id="A0A815VPK3"/>
<dbReference type="EMBL" id="CAJNOR010005930">
    <property type="protein sequence ID" value="CAF1580325.1"/>
    <property type="molecule type" value="Genomic_DNA"/>
</dbReference>
<evidence type="ECO:0000256" key="1">
    <source>
        <dbReference type="SAM" id="Phobius"/>
    </source>
</evidence>
<reference evidence="2" key="1">
    <citation type="submission" date="2021-02" db="EMBL/GenBank/DDBJ databases">
        <authorList>
            <person name="Nowell W R."/>
        </authorList>
    </citation>
    <scope>NUCLEOTIDE SEQUENCE</scope>
</reference>
<dbReference type="OrthoDB" id="10055102at2759"/>
<evidence type="ECO:0000313" key="3">
    <source>
        <dbReference type="EMBL" id="CAF1580325.1"/>
    </source>
</evidence>
<organism evidence="2 5">
    <name type="scientific">Adineta ricciae</name>
    <name type="common">Rotifer</name>
    <dbReference type="NCBI Taxonomy" id="249248"/>
    <lineage>
        <taxon>Eukaryota</taxon>
        <taxon>Metazoa</taxon>
        <taxon>Spiralia</taxon>
        <taxon>Gnathifera</taxon>
        <taxon>Rotifera</taxon>
        <taxon>Eurotatoria</taxon>
        <taxon>Bdelloidea</taxon>
        <taxon>Adinetida</taxon>
        <taxon>Adinetidae</taxon>
        <taxon>Adineta</taxon>
    </lineage>
</organism>
<comment type="caution">
    <text evidence="2">The sequence shown here is derived from an EMBL/GenBank/DDBJ whole genome shotgun (WGS) entry which is preliminary data.</text>
</comment>
<name>A0A815VPK3_ADIRI</name>
<keyword evidence="1" id="KW-0472">Membrane</keyword>
<accession>A0A815VPK3</accession>
<protein>
    <recommendedName>
        <fullName evidence="6">Envelope fusion glycoprotein</fullName>
    </recommendedName>
</protein>
<sequence>MLLFTSLLATPIYSLVNFTIPKSDVVHTKSGLIFHYLSQYRPANRIVTFTVTIPMLEDMCYLIPKVAMKKIPYCFPNSTMAKTISQADSLKQLMKKYGKKSTVVKRPKRFLGEVISIGVGSAALALSTVNTIQLSNLKGEVKAMSDSLMRMDQTLQNHQAQILHLSEGQLKLAQELNHTQVALNKTMDLVMEHAAILRSHDTALRTITSMTVFLSNKLAAFVHSVDTHFIHSSIDDILSNKLNLGFVHHKDLPRVVELVTQMVDVSFDEAETVLPVVELVTRLLVQQNVDFVPAELVEKTENGFLIGKLTFTSFFAAPSRDQVPYSIYELVPIPFNQGNNRVRLAQMPQYLGIQPNSRKFIRWSMEEATSCDFVLMTSCRETPAIRRDLQDTCLYEILTDSILSNCRTEPFADPVFVHRVGQHWAISVNSTTQCHSTNTFTDVEQHQLMDNNAITLPPVALITTMDTSSLLCDKFFLPGVPVRIRSTVNLIQNLSINPLNEELFNLHELLSNNTSWAKLPYFPPNMQAVIDFISNTPKPVFSNNFQTWSSHPISLVTIVIIVVFIILIGILLCLYYVRAKKNKTQNVTLKMPSMKVLEQLVDG</sequence>
<dbReference type="Proteomes" id="UP000663852">
    <property type="component" value="Unassembled WGS sequence"/>
</dbReference>
<evidence type="ECO:0000313" key="2">
    <source>
        <dbReference type="EMBL" id="CAF1535619.1"/>
    </source>
</evidence>
<dbReference type="EMBL" id="CAJNOJ010000955">
    <property type="protein sequence ID" value="CAF1535619.1"/>
    <property type="molecule type" value="Genomic_DNA"/>
</dbReference>
<keyword evidence="1" id="KW-0812">Transmembrane</keyword>
<proteinExistence type="predicted"/>
<evidence type="ECO:0000313" key="4">
    <source>
        <dbReference type="Proteomes" id="UP000663828"/>
    </source>
</evidence>
<gene>
    <name evidence="2" type="ORF">EDS130_LOCUS44919</name>
    <name evidence="3" type="ORF">XAT740_LOCUS45431</name>
</gene>
<evidence type="ECO:0000313" key="5">
    <source>
        <dbReference type="Proteomes" id="UP000663852"/>
    </source>
</evidence>